<evidence type="ECO:0000256" key="1">
    <source>
        <dbReference type="ARBA" id="ARBA00004635"/>
    </source>
</evidence>
<dbReference type="RefSeq" id="WP_073336055.1">
    <property type="nucleotide sequence ID" value="NZ_FQXM01000002.1"/>
</dbReference>
<gene>
    <name evidence="10" type="ORF">SAMN02745207_00196</name>
</gene>
<feature type="domain" description="Spore germination protein N-terminal" evidence="9">
    <location>
        <begin position="24"/>
        <end position="194"/>
    </location>
</feature>
<keyword evidence="3" id="KW-0309">Germination</keyword>
<feature type="domain" description="Spore germination GerAC-like C-terminal" evidence="8">
    <location>
        <begin position="209"/>
        <end position="362"/>
    </location>
</feature>
<dbReference type="Pfam" id="PF05504">
    <property type="entry name" value="Spore_GerAC"/>
    <property type="match status" value="1"/>
</dbReference>
<keyword evidence="4" id="KW-0732">Signal</keyword>
<organism evidence="10 11">
    <name type="scientific">Clostridium grantii DSM 8605</name>
    <dbReference type="NCBI Taxonomy" id="1121316"/>
    <lineage>
        <taxon>Bacteria</taxon>
        <taxon>Bacillati</taxon>
        <taxon>Bacillota</taxon>
        <taxon>Clostridia</taxon>
        <taxon>Eubacteriales</taxon>
        <taxon>Clostridiaceae</taxon>
        <taxon>Clostridium</taxon>
    </lineage>
</organism>
<evidence type="ECO:0000313" key="10">
    <source>
        <dbReference type="EMBL" id="SHH15451.1"/>
    </source>
</evidence>
<comment type="similarity">
    <text evidence="2">Belongs to the GerABKC lipoprotein family.</text>
</comment>
<keyword evidence="7" id="KW-0449">Lipoprotein</keyword>
<dbReference type="Gene3D" id="3.30.300.210">
    <property type="entry name" value="Nutrient germinant receptor protein C, domain 3"/>
    <property type="match status" value="1"/>
</dbReference>
<dbReference type="PANTHER" id="PTHR35789">
    <property type="entry name" value="SPORE GERMINATION PROTEIN B3"/>
    <property type="match status" value="1"/>
</dbReference>
<dbReference type="GO" id="GO:0016020">
    <property type="term" value="C:membrane"/>
    <property type="evidence" value="ECO:0007669"/>
    <property type="project" value="UniProtKB-SubCell"/>
</dbReference>
<evidence type="ECO:0000259" key="9">
    <source>
        <dbReference type="Pfam" id="PF25198"/>
    </source>
</evidence>
<protein>
    <submittedName>
        <fullName evidence="10">Germination protein, Ger(X)C family</fullName>
    </submittedName>
</protein>
<dbReference type="InterPro" id="IPR057336">
    <property type="entry name" value="GerAC_N"/>
</dbReference>
<sequence length="374" mass="42979">MNRKRYILIVILINIFLLTACYSYHDIDEAIYVTALIVDIDDNNEILIYIECFKPMGGDSSNSQSGTRLIFKGAGKTIFEAVRTATLSSSLRINWTQNRVIMFTQRAAEYGLDNFVDFLDRDQELLIRAYVCTTNEDPVKLMETEYEENKYMGIFIIQMIEKVGSSSRAVKLSLNEYMKERLIGDKTSVIPIINLKKGDIGAEKINIVGGAIIHKDKMIGSIERQEGQAYSFLMNNVKSGTLEPLNPQAEGKYVTLEILNSKTKTKIEYKEEKIIFKKIINVETALGEIQGELEINDANLNKIKENTEENIRKACVGFFQVYKDENIDIFDVREVFNRKYPHEQVEDIMKITELELEVNVSINFYNEIKDFKKS</sequence>
<dbReference type="STRING" id="1121316.SAMN02745207_00196"/>
<dbReference type="Proteomes" id="UP000184447">
    <property type="component" value="Unassembled WGS sequence"/>
</dbReference>
<comment type="subcellular location">
    <subcellularLocation>
        <location evidence="1">Membrane</location>
        <topology evidence="1">Lipid-anchor</topology>
    </subcellularLocation>
</comment>
<dbReference type="PANTHER" id="PTHR35789:SF1">
    <property type="entry name" value="SPORE GERMINATION PROTEIN B3"/>
    <property type="match status" value="1"/>
</dbReference>
<proteinExistence type="inferred from homology"/>
<dbReference type="OrthoDB" id="1880153at2"/>
<reference evidence="10 11" key="1">
    <citation type="submission" date="2016-11" db="EMBL/GenBank/DDBJ databases">
        <authorList>
            <person name="Jaros S."/>
            <person name="Januszkiewicz K."/>
            <person name="Wedrychowicz H."/>
        </authorList>
    </citation>
    <scope>NUCLEOTIDE SEQUENCE [LARGE SCALE GENOMIC DNA]</scope>
    <source>
        <strain evidence="10 11">DSM 8605</strain>
    </source>
</reference>
<keyword evidence="5" id="KW-0472">Membrane</keyword>
<evidence type="ECO:0000256" key="6">
    <source>
        <dbReference type="ARBA" id="ARBA00023139"/>
    </source>
</evidence>
<evidence type="ECO:0000259" key="8">
    <source>
        <dbReference type="Pfam" id="PF05504"/>
    </source>
</evidence>
<accession>A0A1M5QNJ8</accession>
<dbReference type="EMBL" id="FQXM01000002">
    <property type="protein sequence ID" value="SHH15451.1"/>
    <property type="molecule type" value="Genomic_DNA"/>
</dbReference>
<dbReference type="Pfam" id="PF25198">
    <property type="entry name" value="Spore_GerAC_N"/>
    <property type="match status" value="1"/>
</dbReference>
<evidence type="ECO:0000256" key="2">
    <source>
        <dbReference type="ARBA" id="ARBA00007886"/>
    </source>
</evidence>
<dbReference type="NCBIfam" id="TIGR02887">
    <property type="entry name" value="spore_ger_x_C"/>
    <property type="match status" value="1"/>
</dbReference>
<evidence type="ECO:0000256" key="5">
    <source>
        <dbReference type="ARBA" id="ARBA00023136"/>
    </source>
</evidence>
<dbReference type="InterPro" id="IPR038501">
    <property type="entry name" value="Spore_GerAC_C_sf"/>
</dbReference>
<keyword evidence="11" id="KW-1185">Reference proteome</keyword>
<evidence type="ECO:0000256" key="4">
    <source>
        <dbReference type="ARBA" id="ARBA00022729"/>
    </source>
</evidence>
<dbReference type="InterPro" id="IPR046953">
    <property type="entry name" value="Spore_GerAC-like_C"/>
</dbReference>
<dbReference type="AlphaFoldDB" id="A0A1M5QNJ8"/>
<evidence type="ECO:0000256" key="3">
    <source>
        <dbReference type="ARBA" id="ARBA00022544"/>
    </source>
</evidence>
<dbReference type="GO" id="GO:0009847">
    <property type="term" value="P:spore germination"/>
    <property type="evidence" value="ECO:0007669"/>
    <property type="project" value="InterPro"/>
</dbReference>
<evidence type="ECO:0000256" key="7">
    <source>
        <dbReference type="ARBA" id="ARBA00023288"/>
    </source>
</evidence>
<dbReference type="PROSITE" id="PS51257">
    <property type="entry name" value="PROKAR_LIPOPROTEIN"/>
    <property type="match status" value="1"/>
</dbReference>
<name>A0A1M5QNJ8_9CLOT</name>
<dbReference type="InterPro" id="IPR008844">
    <property type="entry name" value="Spore_GerAC-like"/>
</dbReference>
<evidence type="ECO:0000313" key="11">
    <source>
        <dbReference type="Proteomes" id="UP000184447"/>
    </source>
</evidence>
<keyword evidence="6" id="KW-0564">Palmitate</keyword>